<feature type="domain" description="HDOD" evidence="1">
    <location>
        <begin position="1"/>
        <end position="134"/>
    </location>
</feature>
<protein>
    <recommendedName>
        <fullName evidence="1">HDOD domain-containing protein</fullName>
    </recommendedName>
</protein>
<dbReference type="PROSITE" id="PS51833">
    <property type="entry name" value="HDOD"/>
    <property type="match status" value="1"/>
</dbReference>
<dbReference type="InterPro" id="IPR013976">
    <property type="entry name" value="HDOD"/>
</dbReference>
<feature type="non-terminal residue" evidence="2">
    <location>
        <position position="134"/>
    </location>
</feature>
<dbReference type="Gene3D" id="1.10.3210.10">
    <property type="entry name" value="Hypothetical protein af1432"/>
    <property type="match status" value="1"/>
</dbReference>
<dbReference type="PANTHER" id="PTHR33525">
    <property type="match status" value="1"/>
</dbReference>
<reference evidence="2" key="1">
    <citation type="submission" date="2018-06" db="EMBL/GenBank/DDBJ databases">
        <authorList>
            <person name="Zhirakovskaya E."/>
        </authorList>
    </citation>
    <scope>NUCLEOTIDE SEQUENCE</scope>
</reference>
<dbReference type="PANTHER" id="PTHR33525:SF3">
    <property type="entry name" value="RIBONUCLEASE Y"/>
    <property type="match status" value="1"/>
</dbReference>
<dbReference type="InterPro" id="IPR052340">
    <property type="entry name" value="RNase_Y/CdgJ"/>
</dbReference>
<accession>A0A3B1AJW1</accession>
<evidence type="ECO:0000313" key="2">
    <source>
        <dbReference type="EMBL" id="VAX00154.1"/>
    </source>
</evidence>
<sequence>MPEIAQALLKLANDPDGNLQDLVNIIEHDPSIAAQIMRYARSAFFAYGAEITSLQQAVTAVLGYDLSLDIAIGLSLGKAFNIPNFGPMGLYPFWRHAVYSAALCQRLSYCISGPQRLQPGMAFLAGLLHNFGVL</sequence>
<proteinExistence type="predicted"/>
<name>A0A3B1AJW1_9ZZZZ</name>
<organism evidence="2">
    <name type="scientific">hydrothermal vent metagenome</name>
    <dbReference type="NCBI Taxonomy" id="652676"/>
    <lineage>
        <taxon>unclassified sequences</taxon>
        <taxon>metagenomes</taxon>
        <taxon>ecological metagenomes</taxon>
    </lineage>
</organism>
<dbReference type="Pfam" id="PF08668">
    <property type="entry name" value="HDOD"/>
    <property type="match status" value="1"/>
</dbReference>
<evidence type="ECO:0000259" key="1">
    <source>
        <dbReference type="PROSITE" id="PS51833"/>
    </source>
</evidence>
<dbReference type="AlphaFoldDB" id="A0A3B1AJW1"/>
<gene>
    <name evidence="2" type="ORF">MNBD_GAMMA20-1127</name>
</gene>
<dbReference type="SUPFAM" id="SSF109604">
    <property type="entry name" value="HD-domain/PDEase-like"/>
    <property type="match status" value="1"/>
</dbReference>
<dbReference type="EMBL" id="UOFU01000194">
    <property type="protein sequence ID" value="VAX00154.1"/>
    <property type="molecule type" value="Genomic_DNA"/>
</dbReference>